<accession>A0A645JMZ5</accession>
<dbReference type="InterPro" id="IPR036206">
    <property type="entry name" value="ThiamineP_synth_sf"/>
</dbReference>
<evidence type="ECO:0000313" key="1">
    <source>
        <dbReference type="EMBL" id="MPN64707.1"/>
    </source>
</evidence>
<gene>
    <name evidence="1" type="ORF">SDC9_212483</name>
</gene>
<dbReference type="EMBL" id="VSSQ01145958">
    <property type="protein sequence ID" value="MPN64707.1"/>
    <property type="molecule type" value="Genomic_DNA"/>
</dbReference>
<name>A0A645JMZ5_9ZZZZ</name>
<organism evidence="1">
    <name type="scientific">bioreactor metagenome</name>
    <dbReference type="NCBI Taxonomy" id="1076179"/>
    <lineage>
        <taxon>unclassified sequences</taxon>
        <taxon>metagenomes</taxon>
        <taxon>ecological metagenomes</taxon>
    </lineage>
</organism>
<proteinExistence type="predicted"/>
<dbReference type="AlphaFoldDB" id="A0A645JMZ5"/>
<protein>
    <submittedName>
        <fullName evidence="1">Uncharacterized protein</fullName>
    </submittedName>
</protein>
<dbReference type="InterPro" id="IPR013785">
    <property type="entry name" value="Aldolase_TIM"/>
</dbReference>
<comment type="caution">
    <text evidence="1">The sequence shown here is derived from an EMBL/GenBank/DDBJ whole genome shotgun (WGS) entry which is preliminary data.</text>
</comment>
<dbReference type="Gene3D" id="3.20.20.70">
    <property type="entry name" value="Aldolase class I"/>
    <property type="match status" value="1"/>
</dbReference>
<sequence length="56" mass="6186">MIALGGITPETLPEIKDFGFGGAAVLGDLWNKFDACTEINYKGIVEHFRQLKEMAE</sequence>
<reference evidence="1" key="1">
    <citation type="submission" date="2019-08" db="EMBL/GenBank/DDBJ databases">
        <authorList>
            <person name="Kucharzyk K."/>
            <person name="Murdoch R.W."/>
            <person name="Higgins S."/>
            <person name="Loffler F."/>
        </authorList>
    </citation>
    <scope>NUCLEOTIDE SEQUENCE</scope>
</reference>
<dbReference type="SUPFAM" id="SSF51391">
    <property type="entry name" value="Thiamin phosphate synthase"/>
    <property type="match status" value="1"/>
</dbReference>